<reference evidence="5 6" key="1">
    <citation type="submission" date="2022-09" db="EMBL/GenBank/DDBJ databases">
        <title>Enrichment on poylsaccharides allowed isolation of novel metabolic and taxonomic groups of Haloarchaea.</title>
        <authorList>
            <person name="Sorokin D.Y."/>
            <person name="Elcheninov A.G."/>
            <person name="Khizhniak T.V."/>
            <person name="Kolganova T.V."/>
            <person name="Kublanov I.V."/>
        </authorList>
    </citation>
    <scope>NUCLEOTIDE SEQUENCE [LARGE SCALE GENOMIC DNA]</scope>
    <source>
        <strain evidence="5 6">AArc-m2/3/4</strain>
    </source>
</reference>
<evidence type="ECO:0000256" key="2">
    <source>
        <dbReference type="ARBA" id="ARBA00049666"/>
    </source>
</evidence>
<comment type="caution">
    <text evidence="5">The sequence shown here is derived from an EMBL/GenBank/DDBJ whole genome shotgun (WGS) entry which is preliminary data.</text>
</comment>
<dbReference type="InterPro" id="IPR027417">
    <property type="entry name" value="P-loop_NTPase"/>
</dbReference>
<dbReference type="PANTHER" id="PTHR32114:SF2">
    <property type="entry name" value="ABC TRANSPORTER ABCH.3"/>
    <property type="match status" value="1"/>
</dbReference>
<evidence type="ECO:0000256" key="1">
    <source>
        <dbReference type="ARBA" id="ARBA00023054"/>
    </source>
</evidence>
<gene>
    <name evidence="5" type="ORF">OB955_15030</name>
</gene>
<dbReference type="PANTHER" id="PTHR32114">
    <property type="entry name" value="ABC TRANSPORTER ABCH.3"/>
    <property type="match status" value="1"/>
</dbReference>
<dbReference type="InterPro" id="IPR003395">
    <property type="entry name" value="RecF/RecN/SMC_N"/>
</dbReference>
<dbReference type="Pfam" id="PF02463">
    <property type="entry name" value="SMC_N"/>
    <property type="match status" value="1"/>
</dbReference>
<proteinExistence type="inferred from homology"/>
<dbReference type="EMBL" id="JAOPKB010000009">
    <property type="protein sequence ID" value="MCU4974042.1"/>
    <property type="molecule type" value="Genomic_DNA"/>
</dbReference>
<evidence type="ECO:0000256" key="3">
    <source>
        <dbReference type="SAM" id="Coils"/>
    </source>
</evidence>
<sequence length="657" mass="73608">MSIQLESLTVRAFRGVRGEERFEFNGRNAVVAGPNGSGKSTVLQAIEFLLTGHISALRGSGTGGIKTTEHIPNQYANPDNTAVEGTFALEGEDSFRVVREFTNRSRMKAERRPEAFTELVTAANQGLLHLSRDELLELVITTPGDRKDQIYQLMNTEGLDERRRQLKRLAKKANREASTNETRYEDNLQQIQEIAGDEVVTSIDGEPELRPVALCDAVNVRRERVGGDPIASIDAVESFEEGLTSPLDQASNPLQRDDVRRQLTQLEDWVDDERTAIVDVLDDLRQELRALRADEDALTALAERSLVERGRTLVDATTRECPLCEKPWGEGELNAYLENRADRLERIESRVETIDGLAGTVRRELDSVTGTLDRLLEALSTDEVEIDLRPLAQYGERLETVVQAVDGDLTDDPKAVDLETLCLPETHQTAVRETLTELRETAGALPERSTIESMWGQLQTLDGAHKRLRTAATERKRFARAANEFEIAHETFLATRDDVLGDIFETISDRFASFYRAVNPDESAFNPTIGQTNTGVDFSVEFFDTGEHPPNALHSEGHQDLMGVCLFLALASELSPLERTPVLLDDVVMSVDEGHREQFAKVLRDEFSDHFQFLIATHDETWVGQLVETGVVREQEVVRFTEWTPDRGSVLEADQIR</sequence>
<dbReference type="Gene3D" id="3.40.50.300">
    <property type="entry name" value="P-loop containing nucleotide triphosphate hydrolases"/>
    <property type="match status" value="2"/>
</dbReference>
<accession>A0ABT2QGI9</accession>
<dbReference type="Proteomes" id="UP001320972">
    <property type="component" value="Unassembled WGS sequence"/>
</dbReference>
<evidence type="ECO:0000259" key="4">
    <source>
        <dbReference type="Pfam" id="PF02463"/>
    </source>
</evidence>
<protein>
    <submittedName>
        <fullName evidence="5">AAA family ATPase</fullName>
    </submittedName>
</protein>
<evidence type="ECO:0000313" key="6">
    <source>
        <dbReference type="Proteomes" id="UP001320972"/>
    </source>
</evidence>
<keyword evidence="1 3" id="KW-0175">Coiled coil</keyword>
<comment type="similarity">
    <text evidence="2">Belongs to the Sph1/Sph2 family.</text>
</comment>
<keyword evidence="6" id="KW-1185">Reference proteome</keyword>
<organism evidence="5 6">
    <name type="scientific">Natronoglomus mannanivorans</name>
    <dbReference type="NCBI Taxonomy" id="2979990"/>
    <lineage>
        <taxon>Archaea</taxon>
        <taxon>Methanobacteriati</taxon>
        <taxon>Methanobacteriota</taxon>
        <taxon>Stenosarchaea group</taxon>
        <taxon>Halobacteria</taxon>
        <taxon>Halobacteriales</taxon>
        <taxon>Natrialbaceae</taxon>
        <taxon>Natronoglomus</taxon>
    </lineage>
</organism>
<dbReference type="RefSeq" id="WP_338008297.1">
    <property type="nucleotide sequence ID" value="NZ_JAOPKB010000009.1"/>
</dbReference>
<feature type="coiled-coil region" evidence="3">
    <location>
        <begin position="156"/>
        <end position="183"/>
    </location>
</feature>
<evidence type="ECO:0000313" key="5">
    <source>
        <dbReference type="EMBL" id="MCU4974042.1"/>
    </source>
</evidence>
<dbReference type="SUPFAM" id="SSF52540">
    <property type="entry name" value="P-loop containing nucleoside triphosphate hydrolases"/>
    <property type="match status" value="1"/>
</dbReference>
<name>A0ABT2QGI9_9EURY</name>
<feature type="domain" description="RecF/RecN/SMC N-terminal" evidence="4">
    <location>
        <begin position="5"/>
        <end position="627"/>
    </location>
</feature>